<dbReference type="Proteomes" id="UP001627154">
    <property type="component" value="Unassembled WGS sequence"/>
</dbReference>
<reference evidence="1 2" key="1">
    <citation type="journal article" date="2024" name="bioRxiv">
        <title>A reference genome for Trichogramma kaykai: A tiny desert-dwelling parasitoid wasp with competing sex-ratio distorters.</title>
        <authorList>
            <person name="Culotta J."/>
            <person name="Lindsey A.R."/>
        </authorList>
    </citation>
    <scope>NUCLEOTIDE SEQUENCE [LARGE SCALE GENOMIC DNA]</scope>
    <source>
        <strain evidence="1 2">KSX58</strain>
    </source>
</reference>
<comment type="caution">
    <text evidence="1">The sequence shown here is derived from an EMBL/GenBank/DDBJ whole genome shotgun (WGS) entry which is preliminary data.</text>
</comment>
<gene>
    <name evidence="1" type="ORF">TKK_009915</name>
</gene>
<evidence type="ECO:0000313" key="1">
    <source>
        <dbReference type="EMBL" id="KAL3396042.1"/>
    </source>
</evidence>
<name>A0ABD2WU75_9HYME</name>
<organism evidence="1 2">
    <name type="scientific">Trichogramma kaykai</name>
    <dbReference type="NCBI Taxonomy" id="54128"/>
    <lineage>
        <taxon>Eukaryota</taxon>
        <taxon>Metazoa</taxon>
        <taxon>Ecdysozoa</taxon>
        <taxon>Arthropoda</taxon>
        <taxon>Hexapoda</taxon>
        <taxon>Insecta</taxon>
        <taxon>Pterygota</taxon>
        <taxon>Neoptera</taxon>
        <taxon>Endopterygota</taxon>
        <taxon>Hymenoptera</taxon>
        <taxon>Apocrita</taxon>
        <taxon>Proctotrupomorpha</taxon>
        <taxon>Chalcidoidea</taxon>
        <taxon>Trichogrammatidae</taxon>
        <taxon>Trichogramma</taxon>
    </lineage>
</organism>
<dbReference type="AlphaFoldDB" id="A0ABD2WU75"/>
<accession>A0ABD2WU75</accession>
<keyword evidence="2" id="KW-1185">Reference proteome</keyword>
<evidence type="ECO:0000313" key="2">
    <source>
        <dbReference type="Proteomes" id="UP001627154"/>
    </source>
</evidence>
<sequence>MTPFNRSIEIVHMDEHEVNAESDGSDRFRDRDRTKYEFLRTLRARTNWRMIEERRDFLQQIDPFVEHWSDEPPANFHQLFEPHEIEWLLADVAMDHDNYRPDKSFIRFVARSRYRDRLHLDGQG</sequence>
<proteinExistence type="predicted"/>
<protein>
    <submittedName>
        <fullName evidence="1">Uncharacterized protein</fullName>
    </submittedName>
</protein>
<dbReference type="EMBL" id="JBJJXI010000074">
    <property type="protein sequence ID" value="KAL3396042.1"/>
    <property type="molecule type" value="Genomic_DNA"/>
</dbReference>